<dbReference type="FunFam" id="1.10.1200.10:FF:000005">
    <property type="entry name" value="Nonribosomal peptide synthetase 1"/>
    <property type="match status" value="1"/>
</dbReference>
<dbReference type="PROSITE" id="PS00455">
    <property type="entry name" value="AMP_BINDING"/>
    <property type="match status" value="1"/>
</dbReference>
<keyword evidence="3" id="KW-0597">Phosphoprotein</keyword>
<dbReference type="Pfam" id="PF00501">
    <property type="entry name" value="AMP-binding"/>
    <property type="match status" value="1"/>
</dbReference>
<dbReference type="InterPro" id="IPR000873">
    <property type="entry name" value="AMP-dep_synth/lig_dom"/>
</dbReference>
<keyword evidence="7" id="KW-1185">Reference proteome</keyword>
<dbReference type="InterPro" id="IPR023213">
    <property type="entry name" value="CAT-like_dom_sf"/>
</dbReference>
<dbReference type="InterPro" id="IPR025110">
    <property type="entry name" value="AMP-bd_C"/>
</dbReference>
<evidence type="ECO:0000259" key="5">
    <source>
        <dbReference type="PROSITE" id="PS50075"/>
    </source>
</evidence>
<gene>
    <name evidence="6" type="ORF">BJ992_000366</name>
</gene>
<dbReference type="Pfam" id="PF00550">
    <property type="entry name" value="PP-binding"/>
    <property type="match status" value="1"/>
</dbReference>
<dbReference type="SUPFAM" id="SSF56801">
    <property type="entry name" value="Acetyl-CoA synthetase-like"/>
    <property type="match status" value="1"/>
</dbReference>
<dbReference type="Gene3D" id="2.30.38.10">
    <property type="entry name" value="Luciferase, Domain 3"/>
    <property type="match status" value="1"/>
</dbReference>
<dbReference type="CDD" id="cd05930">
    <property type="entry name" value="A_NRPS"/>
    <property type="match status" value="1"/>
</dbReference>
<protein>
    <submittedName>
        <fullName evidence="6">Amino acid adenylation domain-containing protein</fullName>
    </submittedName>
</protein>
<dbReference type="FunFam" id="2.30.38.10:FF:000001">
    <property type="entry name" value="Non-ribosomal peptide synthetase PvdI"/>
    <property type="match status" value="1"/>
</dbReference>
<dbReference type="InterPro" id="IPR020845">
    <property type="entry name" value="AMP-binding_CS"/>
</dbReference>
<dbReference type="Gene3D" id="3.40.50.980">
    <property type="match status" value="2"/>
</dbReference>
<reference evidence="6 7" key="1">
    <citation type="submission" date="2020-08" db="EMBL/GenBank/DDBJ databases">
        <title>Sequencing the genomes of 1000 actinobacteria strains.</title>
        <authorList>
            <person name="Klenk H.-P."/>
        </authorList>
    </citation>
    <scope>NUCLEOTIDE SEQUENCE [LARGE SCALE GENOMIC DNA]</scope>
    <source>
        <strain evidence="6 7">DSM 44936</strain>
    </source>
</reference>
<dbReference type="InterPro" id="IPR001242">
    <property type="entry name" value="Condensation_dom"/>
</dbReference>
<evidence type="ECO:0000256" key="4">
    <source>
        <dbReference type="SAM" id="MobiDB-lite"/>
    </source>
</evidence>
<dbReference type="InterPro" id="IPR009081">
    <property type="entry name" value="PP-bd_ACP"/>
</dbReference>
<dbReference type="GO" id="GO:0008610">
    <property type="term" value="P:lipid biosynthetic process"/>
    <property type="evidence" value="ECO:0007669"/>
    <property type="project" value="UniProtKB-ARBA"/>
</dbReference>
<dbReference type="AlphaFoldDB" id="A0A7X0I9H9"/>
<feature type="domain" description="Carrier" evidence="5">
    <location>
        <begin position="509"/>
        <end position="584"/>
    </location>
</feature>
<dbReference type="Pfam" id="PF13193">
    <property type="entry name" value="AMP-binding_C"/>
    <property type="match status" value="1"/>
</dbReference>
<dbReference type="PROSITE" id="PS50075">
    <property type="entry name" value="CARRIER"/>
    <property type="match status" value="1"/>
</dbReference>
<comment type="cofactor">
    <cofactor evidence="1">
        <name>pantetheine 4'-phosphate</name>
        <dbReference type="ChEBI" id="CHEBI:47942"/>
    </cofactor>
</comment>
<keyword evidence="2" id="KW-0596">Phosphopantetheine</keyword>
<dbReference type="FunFam" id="3.40.50.980:FF:000001">
    <property type="entry name" value="Non-ribosomal peptide synthetase"/>
    <property type="match status" value="1"/>
</dbReference>
<dbReference type="InterPro" id="IPR045851">
    <property type="entry name" value="AMP-bd_C_sf"/>
</dbReference>
<dbReference type="GO" id="GO:0043041">
    <property type="term" value="P:amino acid activation for nonribosomal peptide biosynthetic process"/>
    <property type="evidence" value="ECO:0007669"/>
    <property type="project" value="TreeGrafter"/>
</dbReference>
<dbReference type="Gene3D" id="3.30.559.10">
    <property type="entry name" value="Chloramphenicol acetyltransferase-like domain"/>
    <property type="match status" value="1"/>
</dbReference>
<evidence type="ECO:0000256" key="3">
    <source>
        <dbReference type="ARBA" id="ARBA00022553"/>
    </source>
</evidence>
<dbReference type="InterPro" id="IPR036736">
    <property type="entry name" value="ACP-like_sf"/>
</dbReference>
<dbReference type="GO" id="GO:0031177">
    <property type="term" value="F:phosphopantetheine binding"/>
    <property type="evidence" value="ECO:0007669"/>
    <property type="project" value="TreeGrafter"/>
</dbReference>
<dbReference type="SUPFAM" id="SSF47336">
    <property type="entry name" value="ACP-like"/>
    <property type="match status" value="1"/>
</dbReference>
<feature type="region of interest" description="Disordered" evidence="4">
    <location>
        <begin position="799"/>
        <end position="822"/>
    </location>
</feature>
<dbReference type="CDD" id="cd19531">
    <property type="entry name" value="LCL_NRPS-like"/>
    <property type="match status" value="1"/>
</dbReference>
<dbReference type="SUPFAM" id="SSF52777">
    <property type="entry name" value="CoA-dependent acyltransferases"/>
    <property type="match status" value="2"/>
</dbReference>
<dbReference type="GO" id="GO:0005829">
    <property type="term" value="C:cytosol"/>
    <property type="evidence" value="ECO:0007669"/>
    <property type="project" value="TreeGrafter"/>
</dbReference>
<evidence type="ECO:0000256" key="1">
    <source>
        <dbReference type="ARBA" id="ARBA00001957"/>
    </source>
</evidence>
<dbReference type="PANTHER" id="PTHR45527">
    <property type="entry name" value="NONRIBOSOMAL PEPTIDE SYNTHETASE"/>
    <property type="match status" value="1"/>
</dbReference>
<dbReference type="PANTHER" id="PTHR45527:SF1">
    <property type="entry name" value="FATTY ACID SYNTHASE"/>
    <property type="match status" value="1"/>
</dbReference>
<dbReference type="RefSeq" id="WP_184978225.1">
    <property type="nucleotide sequence ID" value="NZ_BAAALO010000069.1"/>
</dbReference>
<dbReference type="GO" id="GO:0044550">
    <property type="term" value="P:secondary metabolite biosynthetic process"/>
    <property type="evidence" value="ECO:0007669"/>
    <property type="project" value="TreeGrafter"/>
</dbReference>
<comment type="caution">
    <text evidence="6">The sequence shown here is derived from an EMBL/GenBank/DDBJ whole genome shotgun (WGS) entry which is preliminary data.</text>
</comment>
<evidence type="ECO:0000313" key="7">
    <source>
        <dbReference type="Proteomes" id="UP000555564"/>
    </source>
</evidence>
<organism evidence="6 7">
    <name type="scientific">Sphaerisporangium rubeum</name>
    <dbReference type="NCBI Taxonomy" id="321317"/>
    <lineage>
        <taxon>Bacteria</taxon>
        <taxon>Bacillati</taxon>
        <taxon>Actinomycetota</taxon>
        <taxon>Actinomycetes</taxon>
        <taxon>Streptosporangiales</taxon>
        <taxon>Streptosporangiaceae</taxon>
        <taxon>Sphaerisporangium</taxon>
    </lineage>
</organism>
<dbReference type="Proteomes" id="UP000555564">
    <property type="component" value="Unassembled WGS sequence"/>
</dbReference>
<evidence type="ECO:0000313" key="6">
    <source>
        <dbReference type="EMBL" id="MBB6470935.1"/>
    </source>
</evidence>
<dbReference type="EMBL" id="JACHIU010000001">
    <property type="protein sequence ID" value="MBB6470935.1"/>
    <property type="molecule type" value="Genomic_DNA"/>
</dbReference>
<dbReference type="Pfam" id="PF00668">
    <property type="entry name" value="Condensation"/>
    <property type="match status" value="1"/>
</dbReference>
<dbReference type="InterPro" id="IPR010071">
    <property type="entry name" value="AA_adenyl_dom"/>
</dbReference>
<dbReference type="NCBIfam" id="TIGR01733">
    <property type="entry name" value="AA-adenyl-dom"/>
    <property type="match status" value="1"/>
</dbReference>
<sequence>MHTVVAGAAVGLLHQVTAGHDESRVALRFVDGAGPVELTYGELGRRAGRLAHALREAGAGPGKVVALLLERGPHLMVARMAVMMSGAAWMPLDPRNPPARLAFQAADVAAPLLLTTSDLAGLAGEVAPATVTWVLDDPVREAELARHPQTAPEVDVRPHDPAYVIYTSGSTGTPKGVLVSHRSAYTYCVNVLEHHHVTPGDRILQTANPAFDGTVFDTFTTLLAGATIVSAPFAVITDPDAFTELIVAERVTFSFLTPAFLRLLDPAKFAGSALRGFVAGGESLAAEVQARWSRPGFTLHHGYGPTETTVACMNYVCPDTPLQGTVPIGTALPHHRVYVLNKRLRPVPVGVAGQLYISGAGLAHGYLNRPGLTAERFLPDPYGRPGDRMYASGDLARWRPDGLLEFMGRTDRQVKLRGQRIELGEIEHVLARHPAVEQCAVIMRDDYLAAYVVGDADQGDLRVHLAEQLPAYMIPSVFVTLAELPLSPNGKLDLAKLPDPVAQAKEYVPPRTDTERWLAGAWQELLKVERVGCDDNFFELGGNSLHGSQLAARVREHLLIELDLRHLFANPVLADLATRLEESEAAPALKPIVPVPRDGALPCTPQQEGLWLLQSMDPSSSMYHIAFALALRGPLDIPALQRALRGLVVRHEALRTRFTEEDGLPRQVVDPPPAVFPLPVVPMKADEVESWAFEWTRRPFDLAAGSLFRAALAHVGPDHHAIALVVHHIIADGWSAKILADELGALYAAERGVAGVSLPEMTLQPADHAVWQRGWLDGAEMDRQLGYWREALADVPTLDFPADRPRSADPTGQGTAADRQVPAGTAAAARTYARTHRVSFLAVVQAALLTVLHRYTGQEDLVIGSIFSGRTRPELEPLVGFFANTVVLRTDLSGEPTFAEVIDRCHETVLNATERQELPFAVIVDALQPERVAGRNPLFQISMTLQPSNNQADLSLGDVAAESLDAANRAARFDLAIDVIDSGDDLDLVVEYSTELFDADRMERFLDHLVSALTNGLADPGVIAEDIDIMSSSERQQVLHAWNPADTSGAVEEGGV</sequence>
<accession>A0A7X0I9H9</accession>
<name>A0A7X0I9H9_9ACTN</name>
<dbReference type="Gene3D" id="1.10.1200.10">
    <property type="entry name" value="ACP-like"/>
    <property type="match status" value="1"/>
</dbReference>
<proteinExistence type="predicted"/>
<dbReference type="GO" id="GO:0003824">
    <property type="term" value="F:catalytic activity"/>
    <property type="evidence" value="ECO:0007669"/>
    <property type="project" value="InterPro"/>
</dbReference>
<dbReference type="Gene3D" id="3.30.300.30">
    <property type="match status" value="1"/>
</dbReference>
<dbReference type="Gene3D" id="3.30.559.30">
    <property type="entry name" value="Nonribosomal peptide synthetase, condensation domain"/>
    <property type="match status" value="1"/>
</dbReference>
<evidence type="ECO:0000256" key="2">
    <source>
        <dbReference type="ARBA" id="ARBA00022450"/>
    </source>
</evidence>